<accession>A0AA35M609</accession>
<gene>
    <name evidence="4" type="ORF">CCHLO57077_00010042</name>
</gene>
<feature type="coiled-coil region" evidence="1">
    <location>
        <begin position="214"/>
        <end position="241"/>
    </location>
</feature>
<dbReference type="InterPro" id="IPR029498">
    <property type="entry name" value="HeLo_dom"/>
</dbReference>
<dbReference type="InterPro" id="IPR038305">
    <property type="entry name" value="HeLo_sf"/>
</dbReference>
<keyword evidence="1" id="KW-0175">Coiled coil</keyword>
<feature type="region of interest" description="Disordered" evidence="2">
    <location>
        <begin position="290"/>
        <end position="309"/>
    </location>
</feature>
<evidence type="ECO:0000313" key="4">
    <source>
        <dbReference type="EMBL" id="CAI6090800.1"/>
    </source>
</evidence>
<organism evidence="4 5">
    <name type="scientific">Clonostachys chloroleuca</name>
    <dbReference type="NCBI Taxonomy" id="1926264"/>
    <lineage>
        <taxon>Eukaryota</taxon>
        <taxon>Fungi</taxon>
        <taxon>Dikarya</taxon>
        <taxon>Ascomycota</taxon>
        <taxon>Pezizomycotina</taxon>
        <taxon>Sordariomycetes</taxon>
        <taxon>Hypocreomycetidae</taxon>
        <taxon>Hypocreales</taxon>
        <taxon>Bionectriaceae</taxon>
        <taxon>Clonostachys</taxon>
    </lineage>
</organism>
<proteinExistence type="predicted"/>
<reference evidence="4" key="1">
    <citation type="submission" date="2023-01" db="EMBL/GenBank/DDBJ databases">
        <authorList>
            <person name="Piombo E."/>
        </authorList>
    </citation>
    <scope>NUCLEOTIDE SEQUENCE</scope>
</reference>
<sequence>MAVALAMSGPGLGPGSLILQVVYECVKYYEYFSEASKMPEKHRYLQLRLQLEQQRFLVFVEEAGLLSTGTGFEALSISSTLLQETLSEIKTLFEMFQQANGKYVDIVLPDGPEEKLSPQPSMMELLCATQAPIAKIDISVAPTANTSLRSDSIFRNLIWKARKLRTIMVEPKRLVWVAFDQKAFTSLIANLEVLNSALISLLHSSRSRRINQAVQTSYQEIMQLKNDLQGLEATIQAKTYNSNLEEEDDQSAVTPTGSLACQSVTIETKSKVQQLKDNKELANVKIHRLDIDQSDDPATPPSHRNERGEAQIKLSLTSNIDSGCNDLITRTSASKRGYCETRTASGPSRSASRQDDAPIIATPLWQGSAQSTRKVNMILNAMSFNNFESSYVDISQKLACVTDYWLPITSRSTIPEESKKAMQIPEKAELHSATREWVADGYTDTARRYLGQLDPGQPRRLLQVRGAGE</sequence>
<dbReference type="AlphaFoldDB" id="A0AA35M609"/>
<evidence type="ECO:0000256" key="1">
    <source>
        <dbReference type="SAM" id="Coils"/>
    </source>
</evidence>
<comment type="caution">
    <text evidence="4">The sequence shown here is derived from an EMBL/GenBank/DDBJ whole genome shotgun (WGS) entry which is preliminary data.</text>
</comment>
<evidence type="ECO:0000313" key="5">
    <source>
        <dbReference type="Proteomes" id="UP001160390"/>
    </source>
</evidence>
<dbReference type="PANTHER" id="PTHR37542:SF1">
    <property type="entry name" value="PRION-INHIBITION AND PROPAGATION HELO DOMAIN-CONTAINING PROTEIN"/>
    <property type="match status" value="1"/>
</dbReference>
<keyword evidence="5" id="KW-1185">Reference proteome</keyword>
<evidence type="ECO:0000256" key="2">
    <source>
        <dbReference type="SAM" id="MobiDB-lite"/>
    </source>
</evidence>
<dbReference type="EMBL" id="CABFNP030001042">
    <property type="protein sequence ID" value="CAI6090800.1"/>
    <property type="molecule type" value="Genomic_DNA"/>
</dbReference>
<name>A0AA35M609_9HYPO</name>
<feature type="domain" description="Prion-inhibition and propagation HeLo" evidence="3">
    <location>
        <begin position="15"/>
        <end position="231"/>
    </location>
</feature>
<evidence type="ECO:0000259" key="3">
    <source>
        <dbReference type="Pfam" id="PF14479"/>
    </source>
</evidence>
<dbReference type="Proteomes" id="UP001160390">
    <property type="component" value="Unassembled WGS sequence"/>
</dbReference>
<dbReference type="PANTHER" id="PTHR37542">
    <property type="entry name" value="HELO DOMAIN-CONTAINING PROTEIN-RELATED"/>
    <property type="match status" value="1"/>
</dbReference>
<dbReference type="Pfam" id="PF14479">
    <property type="entry name" value="HeLo"/>
    <property type="match status" value="1"/>
</dbReference>
<protein>
    <recommendedName>
        <fullName evidence="3">Prion-inhibition and propagation HeLo domain-containing protein</fullName>
    </recommendedName>
</protein>
<dbReference type="Gene3D" id="1.20.120.1020">
    <property type="entry name" value="Prion-inhibition and propagation, HeLo domain"/>
    <property type="match status" value="1"/>
</dbReference>